<dbReference type="RefSeq" id="WP_209472683.1">
    <property type="nucleotide sequence ID" value="NZ_CP053383.1"/>
</dbReference>
<organism evidence="2 3">
    <name type="scientific">Halomonas sulfidivorans</name>
    <dbReference type="NCBI Taxonomy" id="2733488"/>
    <lineage>
        <taxon>Bacteria</taxon>
        <taxon>Pseudomonadati</taxon>
        <taxon>Pseudomonadota</taxon>
        <taxon>Gammaproteobacteria</taxon>
        <taxon>Oceanospirillales</taxon>
        <taxon>Halomonadaceae</taxon>
        <taxon>Halomonas</taxon>
    </lineage>
</organism>
<evidence type="ECO:0000313" key="2">
    <source>
        <dbReference type="EMBL" id="QTP59542.1"/>
    </source>
</evidence>
<feature type="transmembrane region" description="Helical" evidence="1">
    <location>
        <begin position="42"/>
        <end position="63"/>
    </location>
</feature>
<sequence length="81" mass="8647">MNKVKALLKVLAKRSNVVLIITAIAVILGAFGIEFGEDSQVQVAELVTALVSVIGIALGISISEKEVKNEVDKARAEKEQE</sequence>
<name>A0ABX7WJ70_9GAMM</name>
<reference evidence="2 3" key="1">
    <citation type="journal article" date="2021" name="Front. Microbiol.">
        <title>Aerobic Denitrification and Heterotrophic Sulfur Oxidation in the Genus Halomonas Revealed by Six Novel Species Characterizations and Genome-Based Analysis.</title>
        <authorList>
            <person name="Wang L."/>
            <person name="Shao Z."/>
        </authorList>
    </citation>
    <scope>NUCLEOTIDE SEQUENCE [LARGE SCALE GENOMIC DNA]</scope>
    <source>
        <strain evidence="2 3">MCCC 1A13718</strain>
    </source>
</reference>
<dbReference type="EMBL" id="CP053383">
    <property type="protein sequence ID" value="QTP59542.1"/>
    <property type="molecule type" value="Genomic_DNA"/>
</dbReference>
<protein>
    <recommendedName>
        <fullName evidence="4">Holin</fullName>
    </recommendedName>
</protein>
<evidence type="ECO:0008006" key="4">
    <source>
        <dbReference type="Google" id="ProtNLM"/>
    </source>
</evidence>
<evidence type="ECO:0000256" key="1">
    <source>
        <dbReference type="SAM" id="Phobius"/>
    </source>
</evidence>
<keyword evidence="1" id="KW-1133">Transmembrane helix</keyword>
<proteinExistence type="predicted"/>
<keyword evidence="3" id="KW-1185">Reference proteome</keyword>
<gene>
    <name evidence="2" type="ORF">HNO53_12940</name>
</gene>
<accession>A0ABX7WJ70</accession>
<evidence type="ECO:0000313" key="3">
    <source>
        <dbReference type="Proteomes" id="UP000671845"/>
    </source>
</evidence>
<keyword evidence="1" id="KW-0472">Membrane</keyword>
<keyword evidence="1" id="KW-0812">Transmembrane</keyword>
<dbReference type="Proteomes" id="UP000671845">
    <property type="component" value="Chromosome"/>
</dbReference>